<comment type="caution">
    <text evidence="3">The sequence shown here is derived from an EMBL/GenBank/DDBJ whole genome shotgun (WGS) entry which is preliminary data.</text>
</comment>
<evidence type="ECO:0000313" key="3">
    <source>
        <dbReference type="EMBL" id="GMN48758.1"/>
    </source>
</evidence>
<proteinExistence type="predicted"/>
<reference evidence="3" key="1">
    <citation type="submission" date="2023-07" db="EMBL/GenBank/DDBJ databases">
        <title>draft genome sequence of fig (Ficus carica).</title>
        <authorList>
            <person name="Takahashi T."/>
            <person name="Nishimura K."/>
        </authorList>
    </citation>
    <scope>NUCLEOTIDE SEQUENCE</scope>
</reference>
<gene>
    <name evidence="3" type="ORF">TIFTF001_017918</name>
</gene>
<name>A0AA88D7F9_FICCA</name>
<evidence type="ECO:0000256" key="2">
    <source>
        <dbReference type="SAM" id="SignalP"/>
    </source>
</evidence>
<evidence type="ECO:0000313" key="4">
    <source>
        <dbReference type="Proteomes" id="UP001187192"/>
    </source>
</evidence>
<dbReference type="EMBL" id="BTGU01000029">
    <property type="protein sequence ID" value="GMN48758.1"/>
    <property type="molecule type" value="Genomic_DNA"/>
</dbReference>
<feature type="chain" id="PRO_5041743022" description="Bifunctional inhibitor/plant lipid transfer protein/seed storage helical domain-containing protein" evidence="2">
    <location>
        <begin position="27"/>
        <end position="151"/>
    </location>
</feature>
<keyword evidence="4" id="KW-1185">Reference proteome</keyword>
<keyword evidence="2" id="KW-0732">Signal</keyword>
<feature type="compositionally biased region" description="Basic residues" evidence="1">
    <location>
        <begin position="75"/>
        <end position="92"/>
    </location>
</feature>
<protein>
    <recommendedName>
        <fullName evidence="5">Bifunctional inhibitor/plant lipid transfer protein/seed storage helical domain-containing protein</fullName>
    </recommendedName>
</protein>
<organism evidence="3 4">
    <name type="scientific">Ficus carica</name>
    <name type="common">Common fig</name>
    <dbReference type="NCBI Taxonomy" id="3494"/>
    <lineage>
        <taxon>Eukaryota</taxon>
        <taxon>Viridiplantae</taxon>
        <taxon>Streptophyta</taxon>
        <taxon>Embryophyta</taxon>
        <taxon>Tracheophyta</taxon>
        <taxon>Spermatophyta</taxon>
        <taxon>Magnoliopsida</taxon>
        <taxon>eudicotyledons</taxon>
        <taxon>Gunneridae</taxon>
        <taxon>Pentapetalae</taxon>
        <taxon>rosids</taxon>
        <taxon>fabids</taxon>
        <taxon>Rosales</taxon>
        <taxon>Moraceae</taxon>
        <taxon>Ficeae</taxon>
        <taxon>Ficus</taxon>
    </lineage>
</organism>
<dbReference type="PANTHER" id="PTHR34377:SF3">
    <property type="entry name" value="TETRATRICOPEPTIDE REPEAT (TPR)-LIKE SUPERFAMILY PROTEIN"/>
    <property type="match status" value="1"/>
</dbReference>
<evidence type="ECO:0000256" key="1">
    <source>
        <dbReference type="SAM" id="MobiDB-lite"/>
    </source>
</evidence>
<dbReference type="Gramene" id="FCD_00000748-RA">
    <property type="protein sequence ID" value="FCD_00000748-RA:cds"/>
    <property type="gene ID" value="FCD_00000748"/>
</dbReference>
<dbReference type="AlphaFoldDB" id="A0AA88D7F9"/>
<dbReference type="PANTHER" id="PTHR34377">
    <property type="entry name" value="TETRATRICOPEPTIDE REPEAT (TPR)-LIKE SUPERFAMILY PROTEIN"/>
    <property type="match status" value="1"/>
</dbReference>
<feature type="signal peptide" evidence="2">
    <location>
        <begin position="1"/>
        <end position="26"/>
    </location>
</feature>
<evidence type="ECO:0008006" key="5">
    <source>
        <dbReference type="Google" id="ProtNLM"/>
    </source>
</evidence>
<dbReference type="Proteomes" id="UP001187192">
    <property type="component" value="Unassembled WGS sequence"/>
</dbReference>
<sequence>MERSAKTLASTLFLSFLLLLALETEGAEITVPASGINPRPLCASQYALANYACSMIPFSPLPPPSPSTPTLDAHQRRRKHGHHHHHRNHRHSGTKEEDDCCRWLNGIDTDCVCEMLIRLPDFLSRPVHEYSLVVGDTCTVTYTCGGRVIRK</sequence>
<feature type="region of interest" description="Disordered" evidence="1">
    <location>
        <begin position="64"/>
        <end position="96"/>
    </location>
</feature>
<accession>A0AA88D7F9</accession>